<dbReference type="NCBIfam" id="NF000648">
    <property type="entry name" value="PRK00026.1"/>
    <property type="match status" value="1"/>
</dbReference>
<evidence type="ECO:0000256" key="4">
    <source>
        <dbReference type="ARBA" id="ARBA00011738"/>
    </source>
</evidence>
<feature type="compositionally biased region" description="Basic and acidic residues" evidence="18">
    <location>
        <begin position="212"/>
        <end position="227"/>
    </location>
</feature>
<feature type="domain" description="tRNA methyltransferase TRMD/TRM10-type" evidence="19">
    <location>
        <begin position="5"/>
        <end position="224"/>
    </location>
</feature>
<dbReference type="NCBIfam" id="TIGR00088">
    <property type="entry name" value="trmD"/>
    <property type="match status" value="1"/>
</dbReference>
<dbReference type="GO" id="GO:0052906">
    <property type="term" value="F:tRNA (guanine(37)-N1)-methyltransferase activity"/>
    <property type="evidence" value="ECO:0007669"/>
    <property type="project" value="UniProtKB-UniRule"/>
</dbReference>
<dbReference type="PANTHER" id="PTHR46417">
    <property type="entry name" value="TRNA (GUANINE-N(1)-)-METHYLTRANSFERASE"/>
    <property type="match status" value="1"/>
</dbReference>
<dbReference type="CDD" id="cd18080">
    <property type="entry name" value="TrmD-like"/>
    <property type="match status" value="1"/>
</dbReference>
<evidence type="ECO:0000256" key="6">
    <source>
        <dbReference type="ARBA" id="ARBA00014679"/>
    </source>
</evidence>
<evidence type="ECO:0000256" key="2">
    <source>
        <dbReference type="ARBA" id="ARBA00004496"/>
    </source>
</evidence>
<keyword evidence="7 15" id="KW-0963">Cytoplasm</keyword>
<evidence type="ECO:0000256" key="10">
    <source>
        <dbReference type="ARBA" id="ARBA00022691"/>
    </source>
</evidence>
<evidence type="ECO:0000256" key="9">
    <source>
        <dbReference type="ARBA" id="ARBA00022679"/>
    </source>
</evidence>
<keyword evidence="11 15" id="KW-0819">tRNA processing</keyword>
<dbReference type="PANTHER" id="PTHR46417:SF1">
    <property type="entry name" value="TRNA (GUANINE-N(1)-)-METHYLTRANSFERASE"/>
    <property type="match status" value="1"/>
</dbReference>
<dbReference type="InterPro" id="IPR029026">
    <property type="entry name" value="tRNA_m1G_MTases_N"/>
</dbReference>
<keyword evidence="9 15" id="KW-0808">Transferase</keyword>
<protein>
    <recommendedName>
        <fullName evidence="6 15">tRNA (guanine-N(1)-)-methyltransferase</fullName>
        <ecNumber evidence="5 15">2.1.1.228</ecNumber>
    </recommendedName>
    <alternativeName>
        <fullName evidence="12 15">M1G-methyltransferase</fullName>
    </alternativeName>
    <alternativeName>
        <fullName evidence="13 15">tRNA [GM37] methyltransferase</fullName>
    </alternativeName>
</protein>
<comment type="subunit">
    <text evidence="4 15 17">Homodimer.</text>
</comment>
<dbReference type="InterPro" id="IPR016009">
    <property type="entry name" value="tRNA_MeTrfase_TRMD/TRM10"/>
</dbReference>
<dbReference type="GO" id="GO:0005829">
    <property type="term" value="C:cytosol"/>
    <property type="evidence" value="ECO:0007669"/>
    <property type="project" value="TreeGrafter"/>
</dbReference>
<dbReference type="EMBL" id="CP025958">
    <property type="protein sequence ID" value="AWM37205.1"/>
    <property type="molecule type" value="Genomic_DNA"/>
</dbReference>
<dbReference type="OrthoDB" id="9807416at2"/>
<dbReference type="FunFam" id="3.40.1280.10:FF:000001">
    <property type="entry name" value="tRNA (guanine-N(1)-)-methyltransferase"/>
    <property type="match status" value="1"/>
</dbReference>
<comment type="similarity">
    <text evidence="3 15 17">Belongs to the RNA methyltransferase TrmD family.</text>
</comment>
<evidence type="ECO:0000256" key="1">
    <source>
        <dbReference type="ARBA" id="ARBA00002634"/>
    </source>
</evidence>
<dbReference type="HAMAP" id="MF_00605">
    <property type="entry name" value="TrmD"/>
    <property type="match status" value="1"/>
</dbReference>
<dbReference type="EC" id="2.1.1.228" evidence="5 15"/>
<proteinExistence type="inferred from homology"/>
<dbReference type="InterPro" id="IPR002649">
    <property type="entry name" value="tRNA_m1G_MeTrfase_TrmD"/>
</dbReference>
<gene>
    <name evidence="15" type="primary">trmD</name>
    <name evidence="20" type="ORF">C1280_09330</name>
</gene>
<evidence type="ECO:0000256" key="14">
    <source>
        <dbReference type="ARBA" id="ARBA00047783"/>
    </source>
</evidence>
<evidence type="ECO:0000256" key="3">
    <source>
        <dbReference type="ARBA" id="ARBA00007630"/>
    </source>
</evidence>
<dbReference type="Gene3D" id="1.10.1270.20">
    <property type="entry name" value="tRNA(m1g37)methyltransferase, domain 2"/>
    <property type="match status" value="1"/>
</dbReference>
<evidence type="ECO:0000256" key="7">
    <source>
        <dbReference type="ARBA" id="ARBA00022490"/>
    </source>
</evidence>
<dbReference type="AlphaFoldDB" id="A0A2Z3H241"/>
<feature type="binding site" evidence="15 16">
    <location>
        <position position="117"/>
    </location>
    <ligand>
        <name>S-adenosyl-L-methionine</name>
        <dbReference type="ChEBI" id="CHEBI:59789"/>
    </ligand>
</feature>
<keyword evidence="8 15" id="KW-0489">Methyltransferase</keyword>
<dbReference type="GO" id="GO:0002939">
    <property type="term" value="P:tRNA N1-guanine methylation"/>
    <property type="evidence" value="ECO:0007669"/>
    <property type="project" value="TreeGrafter"/>
</dbReference>
<evidence type="ECO:0000256" key="18">
    <source>
        <dbReference type="SAM" id="MobiDB-lite"/>
    </source>
</evidence>
<evidence type="ECO:0000256" key="11">
    <source>
        <dbReference type="ARBA" id="ARBA00022694"/>
    </source>
</evidence>
<keyword evidence="21" id="KW-1185">Reference proteome</keyword>
<evidence type="ECO:0000256" key="5">
    <source>
        <dbReference type="ARBA" id="ARBA00012807"/>
    </source>
</evidence>
<evidence type="ECO:0000256" key="15">
    <source>
        <dbReference type="HAMAP-Rule" id="MF_00605"/>
    </source>
</evidence>
<evidence type="ECO:0000313" key="21">
    <source>
        <dbReference type="Proteomes" id="UP000245802"/>
    </source>
</evidence>
<evidence type="ECO:0000256" key="12">
    <source>
        <dbReference type="ARBA" id="ARBA00029736"/>
    </source>
</evidence>
<comment type="subcellular location">
    <subcellularLocation>
        <location evidence="2 15 17">Cytoplasm</location>
    </subcellularLocation>
</comment>
<evidence type="ECO:0000256" key="17">
    <source>
        <dbReference type="RuleBase" id="RU003464"/>
    </source>
</evidence>
<evidence type="ECO:0000256" key="13">
    <source>
        <dbReference type="ARBA" id="ARBA00033392"/>
    </source>
</evidence>
<evidence type="ECO:0000256" key="8">
    <source>
        <dbReference type="ARBA" id="ARBA00022603"/>
    </source>
</evidence>
<feature type="region of interest" description="Disordered" evidence="18">
    <location>
        <begin position="212"/>
        <end position="238"/>
    </location>
</feature>
<evidence type="ECO:0000313" key="20">
    <source>
        <dbReference type="EMBL" id="AWM37205.1"/>
    </source>
</evidence>
<sequence length="238" mass="26376">MNRTIRFDVLTLFPGIFDGYVRQSLLEDAIQAGIVQVHAWNIRDWTQNKHQRVDDRPFGGGPGMVLSVQPVVDCVAAVRAKAEPPGKVVMLTPAGERLTQRVVERLAGEPRLLLLCGRYEGFDDRIRQLLNPTEISVGDFVCNGGEVPAMVLIDTVIRLMPGVLGDEQSAADESHSEDGRLEYPQYTRPRVYEGLAVPDILLSGNHQAVAKWRREQSELRSRERNKPGDAIAPPGSDS</sequence>
<comment type="catalytic activity">
    <reaction evidence="14 15 17">
        <text>guanosine(37) in tRNA + S-adenosyl-L-methionine = N(1)-methylguanosine(37) in tRNA + S-adenosyl-L-homocysteine + H(+)</text>
        <dbReference type="Rhea" id="RHEA:36899"/>
        <dbReference type="Rhea" id="RHEA-COMP:10145"/>
        <dbReference type="Rhea" id="RHEA-COMP:10147"/>
        <dbReference type="ChEBI" id="CHEBI:15378"/>
        <dbReference type="ChEBI" id="CHEBI:57856"/>
        <dbReference type="ChEBI" id="CHEBI:59789"/>
        <dbReference type="ChEBI" id="CHEBI:73542"/>
        <dbReference type="ChEBI" id="CHEBI:74269"/>
        <dbReference type="EC" id="2.1.1.228"/>
    </reaction>
</comment>
<dbReference type="SUPFAM" id="SSF75217">
    <property type="entry name" value="alpha/beta knot"/>
    <property type="match status" value="1"/>
</dbReference>
<dbReference type="Gene3D" id="3.40.1280.10">
    <property type="match status" value="1"/>
</dbReference>
<evidence type="ECO:0000259" key="19">
    <source>
        <dbReference type="Pfam" id="PF01746"/>
    </source>
</evidence>
<dbReference type="InterPro" id="IPR029028">
    <property type="entry name" value="Alpha/beta_knot_MTases"/>
</dbReference>
<dbReference type="KEGG" id="gog:C1280_09330"/>
<comment type="caution">
    <text evidence="15">Lacks conserved residue(s) required for the propagation of feature annotation.</text>
</comment>
<comment type="function">
    <text evidence="1 15 17">Specifically methylates guanosine-37 in various tRNAs.</text>
</comment>
<keyword evidence="10 15" id="KW-0949">S-adenosyl-L-methionine</keyword>
<name>A0A2Z3H241_9BACT</name>
<dbReference type="InterPro" id="IPR023148">
    <property type="entry name" value="tRNA_m1G_MeTrfase_C_sf"/>
</dbReference>
<evidence type="ECO:0000256" key="16">
    <source>
        <dbReference type="PIRSR" id="PIRSR000386-1"/>
    </source>
</evidence>
<organism evidence="20 21">
    <name type="scientific">Gemmata obscuriglobus</name>
    <dbReference type="NCBI Taxonomy" id="114"/>
    <lineage>
        <taxon>Bacteria</taxon>
        <taxon>Pseudomonadati</taxon>
        <taxon>Planctomycetota</taxon>
        <taxon>Planctomycetia</taxon>
        <taxon>Gemmatales</taxon>
        <taxon>Gemmataceae</taxon>
        <taxon>Gemmata</taxon>
    </lineage>
</organism>
<dbReference type="Proteomes" id="UP000245802">
    <property type="component" value="Chromosome"/>
</dbReference>
<accession>A0A2Z3H241</accession>
<dbReference type="Pfam" id="PF01746">
    <property type="entry name" value="tRNA_m1G_MT"/>
    <property type="match status" value="1"/>
</dbReference>
<dbReference type="PIRSF" id="PIRSF000386">
    <property type="entry name" value="tRNA_mtase"/>
    <property type="match status" value="1"/>
</dbReference>
<reference evidence="20 21" key="1">
    <citation type="submission" date="2018-01" db="EMBL/GenBank/DDBJ databases">
        <title>G. obscuriglobus.</title>
        <authorList>
            <person name="Franke J."/>
            <person name="Blomberg W."/>
            <person name="Selmecki A."/>
        </authorList>
    </citation>
    <scope>NUCLEOTIDE SEQUENCE [LARGE SCALE GENOMIC DNA]</scope>
    <source>
        <strain evidence="20 21">DSM 5831</strain>
    </source>
</reference>